<proteinExistence type="predicted"/>
<dbReference type="EMBL" id="QJKD01000001">
    <property type="protein sequence ID" value="PXX57056.1"/>
    <property type="molecule type" value="Genomic_DNA"/>
</dbReference>
<dbReference type="Proteomes" id="UP000248057">
    <property type="component" value="Unassembled WGS sequence"/>
</dbReference>
<evidence type="ECO:0000313" key="1">
    <source>
        <dbReference type="EMBL" id="PXX57056.1"/>
    </source>
</evidence>
<keyword evidence="2" id="KW-1185">Reference proteome</keyword>
<organism evidence="1 2">
    <name type="scientific">Hungatella effluvii</name>
    <dbReference type="NCBI Taxonomy" id="1096246"/>
    <lineage>
        <taxon>Bacteria</taxon>
        <taxon>Bacillati</taxon>
        <taxon>Bacillota</taxon>
        <taxon>Clostridia</taxon>
        <taxon>Lachnospirales</taxon>
        <taxon>Lachnospiraceae</taxon>
        <taxon>Hungatella</taxon>
    </lineage>
</organism>
<sequence length="53" mass="6252">MVFVGKQHFYCLLAGKQKDRRNSGKLSPVFYGKKFLNRSAAFYLWRHSQTIDL</sequence>
<protein>
    <submittedName>
        <fullName evidence="1">Uncharacterized protein</fullName>
    </submittedName>
</protein>
<gene>
    <name evidence="1" type="ORF">DFR60_101363</name>
</gene>
<evidence type="ECO:0000313" key="2">
    <source>
        <dbReference type="Proteomes" id="UP000248057"/>
    </source>
</evidence>
<accession>A0A2V3YD55</accession>
<dbReference type="AlphaFoldDB" id="A0A2V3YD55"/>
<comment type="caution">
    <text evidence="1">The sequence shown here is derived from an EMBL/GenBank/DDBJ whole genome shotgun (WGS) entry which is preliminary data.</text>
</comment>
<reference evidence="1 2" key="1">
    <citation type="submission" date="2018-05" db="EMBL/GenBank/DDBJ databases">
        <title>Genomic Encyclopedia of Type Strains, Phase IV (KMG-IV): sequencing the most valuable type-strain genomes for metagenomic binning, comparative biology and taxonomic classification.</title>
        <authorList>
            <person name="Goeker M."/>
        </authorList>
    </citation>
    <scope>NUCLEOTIDE SEQUENCE [LARGE SCALE GENOMIC DNA]</scope>
    <source>
        <strain evidence="1 2">DSM 24995</strain>
    </source>
</reference>
<name>A0A2V3YD55_9FIRM</name>